<organism evidence="1 2">
    <name type="scientific">Lithocarpus litseifolius</name>
    <dbReference type="NCBI Taxonomy" id="425828"/>
    <lineage>
        <taxon>Eukaryota</taxon>
        <taxon>Viridiplantae</taxon>
        <taxon>Streptophyta</taxon>
        <taxon>Embryophyta</taxon>
        <taxon>Tracheophyta</taxon>
        <taxon>Spermatophyta</taxon>
        <taxon>Magnoliopsida</taxon>
        <taxon>eudicotyledons</taxon>
        <taxon>Gunneridae</taxon>
        <taxon>Pentapetalae</taxon>
        <taxon>rosids</taxon>
        <taxon>fabids</taxon>
        <taxon>Fagales</taxon>
        <taxon>Fagaceae</taxon>
        <taxon>Lithocarpus</taxon>
    </lineage>
</organism>
<name>A0AAW2DJB8_9ROSI</name>
<dbReference type="AlphaFoldDB" id="A0AAW2DJB8"/>
<dbReference type="Gene3D" id="1.25.40.10">
    <property type="entry name" value="Tetratricopeptide repeat domain"/>
    <property type="match status" value="1"/>
</dbReference>
<comment type="caution">
    <text evidence="1">The sequence shown here is derived from an EMBL/GenBank/DDBJ whole genome shotgun (WGS) entry which is preliminary data.</text>
</comment>
<reference evidence="1 2" key="1">
    <citation type="submission" date="2024-01" db="EMBL/GenBank/DDBJ databases">
        <title>A telomere-to-telomere, gap-free genome of sweet tea (Lithocarpus litseifolius).</title>
        <authorList>
            <person name="Zhou J."/>
        </authorList>
    </citation>
    <scope>NUCLEOTIDE SEQUENCE [LARGE SCALE GENOMIC DNA]</scope>
    <source>
        <strain evidence="1">Zhou-2022a</strain>
        <tissue evidence="1">Leaf</tissue>
    </source>
</reference>
<gene>
    <name evidence="1" type="ORF">SO802_005312</name>
</gene>
<accession>A0AAW2DJB8</accession>
<dbReference type="Proteomes" id="UP001459277">
    <property type="component" value="Unassembled WGS sequence"/>
</dbReference>
<dbReference type="PANTHER" id="PTHR34465">
    <property type="entry name" value="CARBOXYL-TERMINAL HYDROLASE-LIKE PROTEIN, PUTATIVE (DUF627 AND DUF629)-RELATED"/>
    <property type="match status" value="1"/>
</dbReference>
<dbReference type="EMBL" id="JAZDWU010000002">
    <property type="protein sequence ID" value="KAL0010204.1"/>
    <property type="molecule type" value="Genomic_DNA"/>
</dbReference>
<dbReference type="PANTHER" id="PTHR34465:SF4">
    <property type="entry name" value="CARBOXYL-TERMINAL HYDROLASE-LIKE PROTEIN, PUTATIVE (DUF627 AND DUF629)-RELATED"/>
    <property type="match status" value="1"/>
</dbReference>
<proteinExistence type="predicted"/>
<evidence type="ECO:0000313" key="2">
    <source>
        <dbReference type="Proteomes" id="UP001459277"/>
    </source>
</evidence>
<keyword evidence="2" id="KW-1185">Reference proteome</keyword>
<dbReference type="InterPro" id="IPR011990">
    <property type="entry name" value="TPR-like_helical_dom_sf"/>
</dbReference>
<protein>
    <submittedName>
        <fullName evidence="1">Uncharacterized protein</fullName>
    </submittedName>
</protein>
<evidence type="ECO:0000313" key="1">
    <source>
        <dbReference type="EMBL" id="KAL0010204.1"/>
    </source>
</evidence>
<sequence>MTGKKKRSSSSLSNQCNRVFGILHNGTYSKALEAAKSLVPRHPDSALANALITLIHKDIAISISDTSSVIRHEHIASALYFSKAALVLSPDSISLPMLHAVVLLTNEQYESAIQECESALSIKNPLDPMQDDLGIVQYTPLESTLESRVGKVRTKLRELIAKAKKYKFKKLVEDNSLADVNEEFRALLEIKVEINTRLENMRQSLVELPSPSTSRNYSSKSC</sequence>